<accession>A0A5Q4ZD63</accession>
<evidence type="ECO:0000313" key="1">
    <source>
        <dbReference type="EMBL" id="VVD29137.1"/>
    </source>
</evidence>
<dbReference type="AlphaFoldDB" id="A0A5Q4ZD63"/>
<sequence>MKLPKFTPPSLADLRKWWSKHRREREVQTLILEVQYLRLLLLDLREMADDGVRLAREADKRLVGRDSPIMGLRIRLAQEVLRIGEIDDTPPLDAPRSVREYQRPAEALAYERGEMMRRRKRQTAP</sequence>
<reference evidence="1 2" key="1">
    <citation type="submission" date="2019-08" db="EMBL/GenBank/DDBJ databases">
        <authorList>
            <person name="Herpell B J."/>
        </authorList>
    </citation>
    <scope>NUCLEOTIDE SEQUENCE [LARGE SCALE GENOMIC DNA]</scope>
    <source>
        <strain evidence="2">Msb3</strain>
    </source>
</reference>
<dbReference type="KEGG" id="pdio:PDMSB3_2681"/>
<dbReference type="Proteomes" id="UP000325811">
    <property type="component" value="Chromosome I"/>
</dbReference>
<protein>
    <submittedName>
        <fullName evidence="1">Uncharacterized protein</fullName>
    </submittedName>
</protein>
<proteinExistence type="predicted"/>
<dbReference type="EMBL" id="LR699553">
    <property type="protein sequence ID" value="VVD29137.1"/>
    <property type="molecule type" value="Genomic_DNA"/>
</dbReference>
<evidence type="ECO:0000313" key="2">
    <source>
        <dbReference type="Proteomes" id="UP000325811"/>
    </source>
</evidence>
<organism evidence="1 2">
    <name type="scientific">Paraburkholderia dioscoreae</name>
    <dbReference type="NCBI Taxonomy" id="2604047"/>
    <lineage>
        <taxon>Bacteria</taxon>
        <taxon>Pseudomonadati</taxon>
        <taxon>Pseudomonadota</taxon>
        <taxon>Betaproteobacteria</taxon>
        <taxon>Burkholderiales</taxon>
        <taxon>Burkholderiaceae</taxon>
        <taxon>Paraburkholderia</taxon>
    </lineage>
</organism>
<keyword evidence="2" id="KW-1185">Reference proteome</keyword>
<dbReference type="RefSeq" id="WP_165186321.1">
    <property type="nucleotide sequence ID" value="NZ_LR699553.1"/>
</dbReference>
<gene>
    <name evidence="1" type="ORF">PDMSB3_2681</name>
</gene>
<name>A0A5Q4ZD63_9BURK</name>